<dbReference type="Proteomes" id="UP001165962">
    <property type="component" value="Unassembled WGS sequence"/>
</dbReference>
<organism evidence="3 4">
    <name type="scientific">Paenibacillus agricola</name>
    <dbReference type="NCBI Taxonomy" id="2716264"/>
    <lineage>
        <taxon>Bacteria</taxon>
        <taxon>Bacillati</taxon>
        <taxon>Bacillota</taxon>
        <taxon>Bacilli</taxon>
        <taxon>Bacillales</taxon>
        <taxon>Paenibacillaceae</taxon>
        <taxon>Paenibacillus</taxon>
    </lineage>
</organism>
<gene>
    <name evidence="3" type="ORF">G9U52_17160</name>
</gene>
<keyword evidence="4" id="KW-1185">Reference proteome</keyword>
<dbReference type="EMBL" id="JAAOIW010000005">
    <property type="protein sequence ID" value="NHN31564.1"/>
    <property type="molecule type" value="Genomic_DNA"/>
</dbReference>
<evidence type="ECO:0000259" key="2">
    <source>
        <dbReference type="Pfam" id="PF26347"/>
    </source>
</evidence>
<evidence type="ECO:0000256" key="1">
    <source>
        <dbReference type="SAM" id="Phobius"/>
    </source>
</evidence>
<protein>
    <recommendedName>
        <fullName evidence="2">Sporulation membrane protein YtrI C-terminal domain-containing protein</fullName>
    </recommendedName>
</protein>
<comment type="caution">
    <text evidence="3">The sequence shown here is derived from an EMBL/GenBank/DDBJ whole genome shotgun (WGS) entry which is preliminary data.</text>
</comment>
<name>A0ABX0J8Q3_9BACL</name>
<feature type="domain" description="Sporulation membrane protein YtrI C-terminal" evidence="2">
    <location>
        <begin position="64"/>
        <end position="148"/>
    </location>
</feature>
<proteinExistence type="predicted"/>
<accession>A0ABX0J8Q3</accession>
<keyword evidence="1" id="KW-0812">Transmembrane</keyword>
<evidence type="ECO:0000313" key="3">
    <source>
        <dbReference type="EMBL" id="NHN31564.1"/>
    </source>
</evidence>
<evidence type="ECO:0000313" key="4">
    <source>
        <dbReference type="Proteomes" id="UP001165962"/>
    </source>
</evidence>
<keyword evidence="1" id="KW-1133">Transmembrane helix</keyword>
<reference evidence="3" key="1">
    <citation type="submission" date="2020-03" db="EMBL/GenBank/DDBJ databases">
        <title>Draft sequencing of Paenibacilllus sp. S3N08.</title>
        <authorList>
            <person name="Kim D.-U."/>
        </authorList>
    </citation>
    <scope>NUCLEOTIDE SEQUENCE</scope>
    <source>
        <strain evidence="3">S3N08</strain>
    </source>
</reference>
<sequence>MLQATGLLIAGMIIGSALFLGIYHHHLNSTLIYNRELQDANEQLLQDNSSYRSNKNVQSRINRLDVVIESGVAEPLDKLVEQELERRIRNDLNVIKGQRISSFSESPHLFQALIAQKTYHNVLDKDYSVHVTTMVLVQTELKVWVTAKEWKRSPT</sequence>
<keyword evidence="1" id="KW-0472">Membrane</keyword>
<dbReference type="InterPro" id="IPR058620">
    <property type="entry name" value="YtrI_C"/>
</dbReference>
<feature type="transmembrane region" description="Helical" evidence="1">
    <location>
        <begin position="6"/>
        <end position="23"/>
    </location>
</feature>
<dbReference type="Pfam" id="PF26347">
    <property type="entry name" value="YtrI_sporulation"/>
    <property type="match status" value="1"/>
</dbReference>